<keyword evidence="9" id="KW-1133">Transmembrane helix</keyword>
<comment type="subcellular location">
    <subcellularLocation>
        <location evidence="2">Cell membrane</location>
    </subcellularLocation>
</comment>
<dbReference type="InterPro" id="IPR036890">
    <property type="entry name" value="HATPase_C_sf"/>
</dbReference>
<dbReference type="InterPro" id="IPR003661">
    <property type="entry name" value="HisK_dim/P_dom"/>
</dbReference>
<dbReference type="CDD" id="cd00082">
    <property type="entry name" value="HisKA"/>
    <property type="match status" value="1"/>
</dbReference>
<keyword evidence="5" id="KW-0808">Transferase</keyword>
<evidence type="ECO:0000256" key="3">
    <source>
        <dbReference type="ARBA" id="ARBA00012438"/>
    </source>
</evidence>
<keyword evidence="4" id="KW-0597">Phosphoprotein</keyword>
<dbReference type="PANTHER" id="PTHR43711">
    <property type="entry name" value="TWO-COMPONENT HISTIDINE KINASE"/>
    <property type="match status" value="1"/>
</dbReference>
<dbReference type="Pfam" id="PF02518">
    <property type="entry name" value="HATPase_c"/>
    <property type="match status" value="1"/>
</dbReference>
<dbReference type="CDD" id="cd00075">
    <property type="entry name" value="HATPase"/>
    <property type="match status" value="1"/>
</dbReference>
<dbReference type="SUPFAM" id="SSF55874">
    <property type="entry name" value="ATPase domain of HSP90 chaperone/DNA topoisomerase II/histidine kinase"/>
    <property type="match status" value="1"/>
</dbReference>
<evidence type="ECO:0000256" key="7">
    <source>
        <dbReference type="ARBA" id="ARBA00023012"/>
    </source>
</evidence>
<dbReference type="SMART" id="SM00387">
    <property type="entry name" value="HATPase_c"/>
    <property type="match status" value="1"/>
</dbReference>
<feature type="domain" description="Histidine kinase" evidence="10">
    <location>
        <begin position="160"/>
        <end position="379"/>
    </location>
</feature>
<evidence type="ECO:0000256" key="8">
    <source>
        <dbReference type="SAM" id="Coils"/>
    </source>
</evidence>
<keyword evidence="8" id="KW-0175">Coiled coil</keyword>
<organism evidence="11 12">
    <name type="scientific">Microbacterium deminutum</name>
    <dbReference type="NCBI Taxonomy" id="344164"/>
    <lineage>
        <taxon>Bacteria</taxon>
        <taxon>Bacillati</taxon>
        <taxon>Actinomycetota</taxon>
        <taxon>Actinomycetes</taxon>
        <taxon>Micrococcales</taxon>
        <taxon>Microbacteriaceae</taxon>
        <taxon>Microbacterium</taxon>
    </lineage>
</organism>
<dbReference type="InterPro" id="IPR005467">
    <property type="entry name" value="His_kinase_dom"/>
</dbReference>
<evidence type="ECO:0000256" key="2">
    <source>
        <dbReference type="ARBA" id="ARBA00004236"/>
    </source>
</evidence>
<evidence type="ECO:0000259" key="10">
    <source>
        <dbReference type="PROSITE" id="PS50109"/>
    </source>
</evidence>
<dbReference type="InterPro" id="IPR050736">
    <property type="entry name" value="Sensor_HK_Regulatory"/>
</dbReference>
<keyword evidence="9" id="KW-0812">Transmembrane</keyword>
<evidence type="ECO:0000256" key="5">
    <source>
        <dbReference type="ARBA" id="ARBA00022679"/>
    </source>
</evidence>
<feature type="coiled-coil region" evidence="8">
    <location>
        <begin position="126"/>
        <end position="153"/>
    </location>
</feature>
<dbReference type="Gene3D" id="1.10.287.130">
    <property type="match status" value="1"/>
</dbReference>
<keyword evidence="6 11" id="KW-0418">Kinase</keyword>
<dbReference type="InterPro" id="IPR003594">
    <property type="entry name" value="HATPase_dom"/>
</dbReference>
<proteinExistence type="predicted"/>
<evidence type="ECO:0000313" key="12">
    <source>
        <dbReference type="Proteomes" id="UP001499933"/>
    </source>
</evidence>
<keyword evidence="12" id="KW-1185">Reference proteome</keyword>
<sequence>MLSLADFVLIVVTTVVCTGIVTTLAWLVLRANRRGPITSQFSIVIIATVVAIVCSTIAVLVEMYFSAHDLVVLSWVVGVSGLMSLAAAALVTIQFVRPTLERLTAAAQRIGDGAAVVAGSSAWREFAELEAELADASIRLERARAEIETLDAARRQFFAWISHDLRTPLAGLAAMTEALEAHVVDDPDEYIHLIGAKVETLNRMVDDLFRLSQLQSGTLPLHPEIVVLLDLISDAVSDVQPVAARRGIQIVDAGVAGHLLWADPRELTRAIGNLLANSIRHAPDGSEIIVSVVTREDGHLVVSVLDHGSGVASEDLGRIFDVGWRADTARTTDAQAAHAPGAGLGLAIVRGIVEAHGGNVEACRVADGFRVDLVLPAPIPA</sequence>
<protein>
    <recommendedName>
        <fullName evidence="3">histidine kinase</fullName>
        <ecNumber evidence="3">2.7.13.3</ecNumber>
    </recommendedName>
</protein>
<keyword evidence="7" id="KW-0902">Two-component regulatory system</keyword>
<comment type="catalytic activity">
    <reaction evidence="1">
        <text>ATP + protein L-histidine = ADP + protein N-phospho-L-histidine.</text>
        <dbReference type="EC" id="2.7.13.3"/>
    </reaction>
</comment>
<keyword evidence="9" id="KW-0472">Membrane</keyword>
<dbReference type="Gene3D" id="3.30.565.10">
    <property type="entry name" value="Histidine kinase-like ATPase, C-terminal domain"/>
    <property type="match status" value="1"/>
</dbReference>
<reference evidence="12" key="1">
    <citation type="journal article" date="2019" name="Int. J. Syst. Evol. Microbiol.">
        <title>The Global Catalogue of Microorganisms (GCM) 10K type strain sequencing project: providing services to taxonomists for standard genome sequencing and annotation.</title>
        <authorList>
            <consortium name="The Broad Institute Genomics Platform"/>
            <consortium name="The Broad Institute Genome Sequencing Center for Infectious Disease"/>
            <person name="Wu L."/>
            <person name="Ma J."/>
        </authorList>
    </citation>
    <scope>NUCLEOTIDE SEQUENCE [LARGE SCALE GENOMIC DNA]</scope>
    <source>
        <strain evidence="12">JCM 14901</strain>
    </source>
</reference>
<evidence type="ECO:0000256" key="6">
    <source>
        <dbReference type="ARBA" id="ARBA00022777"/>
    </source>
</evidence>
<dbReference type="InterPro" id="IPR036097">
    <property type="entry name" value="HisK_dim/P_sf"/>
</dbReference>
<dbReference type="GO" id="GO:0016301">
    <property type="term" value="F:kinase activity"/>
    <property type="evidence" value="ECO:0007669"/>
    <property type="project" value="UniProtKB-KW"/>
</dbReference>
<feature type="transmembrane region" description="Helical" evidence="9">
    <location>
        <begin position="41"/>
        <end position="65"/>
    </location>
</feature>
<gene>
    <name evidence="11" type="ORF">GCM10009776_28660</name>
</gene>
<evidence type="ECO:0000256" key="4">
    <source>
        <dbReference type="ARBA" id="ARBA00022553"/>
    </source>
</evidence>
<evidence type="ECO:0000256" key="1">
    <source>
        <dbReference type="ARBA" id="ARBA00000085"/>
    </source>
</evidence>
<dbReference type="PROSITE" id="PS50109">
    <property type="entry name" value="HIS_KIN"/>
    <property type="match status" value="1"/>
</dbReference>
<dbReference type="PANTHER" id="PTHR43711:SF1">
    <property type="entry name" value="HISTIDINE KINASE 1"/>
    <property type="match status" value="1"/>
</dbReference>
<dbReference type="EC" id="2.7.13.3" evidence="3"/>
<evidence type="ECO:0000256" key="9">
    <source>
        <dbReference type="SAM" id="Phobius"/>
    </source>
</evidence>
<dbReference type="Proteomes" id="UP001499933">
    <property type="component" value="Unassembled WGS sequence"/>
</dbReference>
<dbReference type="EMBL" id="BAAAOG010000006">
    <property type="protein sequence ID" value="GAA1964140.1"/>
    <property type="molecule type" value="Genomic_DNA"/>
</dbReference>
<dbReference type="InterPro" id="IPR004358">
    <property type="entry name" value="Sig_transdc_His_kin-like_C"/>
</dbReference>
<comment type="caution">
    <text evidence="11">The sequence shown here is derived from an EMBL/GenBank/DDBJ whole genome shotgun (WGS) entry which is preliminary data.</text>
</comment>
<dbReference type="PRINTS" id="PR00344">
    <property type="entry name" value="BCTRLSENSOR"/>
</dbReference>
<dbReference type="Pfam" id="PF00512">
    <property type="entry name" value="HisKA"/>
    <property type="match status" value="1"/>
</dbReference>
<dbReference type="SUPFAM" id="SSF47384">
    <property type="entry name" value="Homodimeric domain of signal transducing histidine kinase"/>
    <property type="match status" value="1"/>
</dbReference>
<evidence type="ECO:0000313" key="11">
    <source>
        <dbReference type="EMBL" id="GAA1964140.1"/>
    </source>
</evidence>
<name>A0ABP5CJR2_9MICO</name>
<dbReference type="RefSeq" id="WP_344095796.1">
    <property type="nucleotide sequence ID" value="NZ_BAAAOG010000006.1"/>
</dbReference>
<feature type="transmembrane region" description="Helical" evidence="9">
    <location>
        <begin position="6"/>
        <end position="29"/>
    </location>
</feature>
<feature type="transmembrane region" description="Helical" evidence="9">
    <location>
        <begin position="71"/>
        <end position="93"/>
    </location>
</feature>
<accession>A0ABP5CJR2</accession>
<dbReference type="SMART" id="SM00388">
    <property type="entry name" value="HisKA"/>
    <property type="match status" value="1"/>
</dbReference>